<dbReference type="PANTHER" id="PTHR12446">
    <property type="entry name" value="TESMIN/TSO1-RELATED"/>
    <property type="match status" value="1"/>
</dbReference>
<organism evidence="7 8">
    <name type="scientific">Aphanomyces stellatus</name>
    <dbReference type="NCBI Taxonomy" id="120398"/>
    <lineage>
        <taxon>Eukaryota</taxon>
        <taxon>Sar</taxon>
        <taxon>Stramenopiles</taxon>
        <taxon>Oomycota</taxon>
        <taxon>Saprolegniomycetes</taxon>
        <taxon>Saprolegniales</taxon>
        <taxon>Verrucalvaceae</taxon>
        <taxon>Aphanomyces</taxon>
    </lineage>
</organism>
<keyword evidence="3" id="KW-0539">Nucleus</keyword>
<comment type="subcellular location">
    <subcellularLocation>
        <location evidence="1">Nucleus</location>
    </subcellularLocation>
</comment>
<reference evidence="6" key="2">
    <citation type="submission" date="2019-06" db="EMBL/GenBank/DDBJ databases">
        <title>Genomics analysis of Aphanomyces spp. identifies a new class of oomycete effector associated with host adaptation.</title>
        <authorList>
            <person name="Gaulin E."/>
        </authorList>
    </citation>
    <scope>NUCLEOTIDE SEQUENCE</scope>
    <source>
        <strain evidence="6">CBS 578.67</strain>
    </source>
</reference>
<dbReference type="GO" id="GO:0005634">
    <property type="term" value="C:nucleus"/>
    <property type="evidence" value="ECO:0007669"/>
    <property type="project" value="UniProtKB-SubCell"/>
</dbReference>
<protein>
    <submittedName>
        <fullName evidence="7">Aste57867_25471 protein</fullName>
    </submittedName>
</protein>
<evidence type="ECO:0000313" key="6">
    <source>
        <dbReference type="EMBL" id="KAF0682383.1"/>
    </source>
</evidence>
<evidence type="ECO:0000256" key="1">
    <source>
        <dbReference type="ARBA" id="ARBA00004123"/>
    </source>
</evidence>
<dbReference type="GO" id="GO:0006355">
    <property type="term" value="P:regulation of DNA-templated transcription"/>
    <property type="evidence" value="ECO:0007669"/>
    <property type="project" value="TreeGrafter"/>
</dbReference>
<feature type="domain" description="CRC" evidence="5">
    <location>
        <begin position="390"/>
        <end position="502"/>
    </location>
</feature>
<gene>
    <name evidence="7" type="primary">Aste57867_25471</name>
    <name evidence="6" type="ORF">As57867_025392</name>
    <name evidence="7" type="ORF">ASTE57867_25471</name>
</gene>
<dbReference type="InterPro" id="IPR005172">
    <property type="entry name" value="CRC"/>
</dbReference>
<dbReference type="SMART" id="SM01114">
    <property type="entry name" value="CXC"/>
    <property type="match status" value="2"/>
</dbReference>
<dbReference type="EMBL" id="VJMH01007540">
    <property type="protein sequence ID" value="KAF0682383.1"/>
    <property type="molecule type" value="Genomic_DNA"/>
</dbReference>
<evidence type="ECO:0000256" key="2">
    <source>
        <dbReference type="ARBA" id="ARBA00007267"/>
    </source>
</evidence>
<dbReference type="SUPFAM" id="SSF81383">
    <property type="entry name" value="F-box domain"/>
    <property type="match status" value="1"/>
</dbReference>
<keyword evidence="8" id="KW-1185">Reference proteome</keyword>
<feature type="region of interest" description="Disordered" evidence="4">
    <location>
        <begin position="103"/>
        <end position="127"/>
    </location>
</feature>
<evidence type="ECO:0000313" key="8">
    <source>
        <dbReference type="Proteomes" id="UP000332933"/>
    </source>
</evidence>
<dbReference type="Pfam" id="PF03638">
    <property type="entry name" value="TCR"/>
    <property type="match status" value="2"/>
</dbReference>
<dbReference type="OrthoDB" id="6283463at2759"/>
<proteinExistence type="inferred from homology"/>
<evidence type="ECO:0000256" key="3">
    <source>
        <dbReference type="ARBA" id="ARBA00023242"/>
    </source>
</evidence>
<dbReference type="EMBL" id="CAADRA010007566">
    <property type="protein sequence ID" value="VFU02094.1"/>
    <property type="molecule type" value="Genomic_DNA"/>
</dbReference>
<name>A0A485LT59_9STRA</name>
<comment type="similarity">
    <text evidence="2">Belongs to the lin-54 family.</text>
</comment>
<feature type="region of interest" description="Disordered" evidence="4">
    <location>
        <begin position="342"/>
        <end position="393"/>
    </location>
</feature>
<dbReference type="Gene3D" id="1.20.1280.50">
    <property type="match status" value="1"/>
</dbReference>
<dbReference type="InterPro" id="IPR028307">
    <property type="entry name" value="Lin-54_fam"/>
</dbReference>
<dbReference type="AlphaFoldDB" id="A0A485LT59"/>
<feature type="compositionally biased region" description="Pro residues" evidence="4">
    <location>
        <begin position="362"/>
        <end position="371"/>
    </location>
</feature>
<accession>A0A485LT59</accession>
<dbReference type="InterPro" id="IPR033467">
    <property type="entry name" value="Tesmin/TSO1-like_CXC"/>
</dbReference>
<evidence type="ECO:0000313" key="7">
    <source>
        <dbReference type="EMBL" id="VFU02094.1"/>
    </source>
</evidence>
<evidence type="ECO:0000259" key="5">
    <source>
        <dbReference type="PROSITE" id="PS51634"/>
    </source>
</evidence>
<sequence>MSGSFISLHGALDEREEVDFLDFRGIFASSPAKPAAPLGRQVVFSDTCPDDASDHATRHEAATTDGKLFSPLRVIYSPSKFFKSPVTKDNKTESYTLSTPLMLKKPSRHHDGSTLESPTEKASPFSGWKIDDHSEKHHYRFMLSPMQAVATPVAANEDDNRSFLTFAQSLPAITDLNNLDSSPSVTVSPLTPEPPLTKLVPGGCYGKDRTPDTDTECPRVAQRLQFDDSPSSVFESSFPNIQASTSTTPGKKHRVDIGTKSVTLHLTHAIGAQMKSINDSMWKDKAMSKPNKNARAFKALCLTDVPPPKHATIESRKHKLDEKASVVVQKKLDLSHIDVMAPRTPVDEGPLQKKARVDPAPAVAPSPPLPAPMDTLSQSSSSSTTTTPKKRNPCNCKKSQCLKLYCECFASGGFCDENCKCVGCHNTPKFEPLRKEAIALTLERNPNAFKPKINTEEKQTKTHHHGCHCKKSFCQKKYCECFQAGVPCGDNCKCIDCKNQGPCARPGHGANPAVAFSSAMSTPSMPTTVAGHAGSAASSLVHSAASSHKGTPFGDFRTTIMRQDKAKASVESTAKRKLVVYPLFGASQPPLAKDLAVQILHHLDGSDIYNASIVNRLWNGMAMSDDVWDYAQLERLPPPSESSSSPS</sequence>
<dbReference type="PANTHER" id="PTHR12446:SF34">
    <property type="entry name" value="PROTEIN LIN-54 HOMOLOG"/>
    <property type="match status" value="1"/>
</dbReference>
<evidence type="ECO:0000256" key="4">
    <source>
        <dbReference type="SAM" id="MobiDB-lite"/>
    </source>
</evidence>
<reference evidence="7 8" key="1">
    <citation type="submission" date="2019-03" db="EMBL/GenBank/DDBJ databases">
        <authorList>
            <person name="Gaulin E."/>
            <person name="Dumas B."/>
        </authorList>
    </citation>
    <scope>NUCLEOTIDE SEQUENCE [LARGE SCALE GENOMIC DNA]</scope>
    <source>
        <strain evidence="7">CBS 568.67</strain>
    </source>
</reference>
<dbReference type="InterPro" id="IPR036047">
    <property type="entry name" value="F-box-like_dom_sf"/>
</dbReference>
<dbReference type="Proteomes" id="UP000332933">
    <property type="component" value="Unassembled WGS sequence"/>
</dbReference>
<dbReference type="PROSITE" id="PS51634">
    <property type="entry name" value="CRC"/>
    <property type="match status" value="1"/>
</dbReference>
<feature type="compositionally biased region" description="Low complexity" evidence="4">
    <location>
        <begin position="375"/>
        <end position="387"/>
    </location>
</feature>